<accession>A0A5M6C7P0</accession>
<dbReference type="Proteomes" id="UP000322225">
    <property type="component" value="Chromosome 14"/>
</dbReference>
<protein>
    <submittedName>
        <fullName evidence="2">Uncharacterized protein</fullName>
    </submittedName>
</protein>
<reference evidence="2" key="2">
    <citation type="submission" date="2024-01" db="EMBL/GenBank/DDBJ databases">
        <title>Comparative genomics of Cryptococcus and Kwoniella reveals pathogenesis evolution and contrasting modes of karyotype evolution via chromosome fusion or intercentromeric recombination.</title>
        <authorList>
            <person name="Coelho M.A."/>
            <person name="David-Palma M."/>
            <person name="Shea T."/>
            <person name="Bowers K."/>
            <person name="McGinley-Smith S."/>
            <person name="Mohammad A.W."/>
            <person name="Gnirke A."/>
            <person name="Yurkov A.M."/>
            <person name="Nowrousian M."/>
            <person name="Sun S."/>
            <person name="Cuomo C.A."/>
            <person name="Heitman J."/>
        </authorList>
    </citation>
    <scope>NUCLEOTIDE SEQUENCE</scope>
    <source>
        <strain evidence="2">CBS 12478</strain>
    </source>
</reference>
<proteinExistence type="predicted"/>
<dbReference type="GeneID" id="43587860"/>
<gene>
    <name evidence="2" type="ORF">CI109_107277</name>
</gene>
<keyword evidence="3" id="KW-1185">Reference proteome</keyword>
<evidence type="ECO:0000313" key="2">
    <source>
        <dbReference type="EMBL" id="WWD22784.1"/>
    </source>
</evidence>
<sequence length="235" mass="27575">MPSTKSTRVKPTSKDEQENEMTEIPGLACRCCTNANKPCLIPCPFTIAPIFGFKLPACIRCVIHGHDCSNLENVPTDHRWWYDNDSKKWWHRGQTREMKKEEDELCKAGHRAIRHHHHHEDEEDDDEEDDLHDHALEESKWEPHFHTLQFALKRRDLLGEIHESEWSKEERRWKKCPYKMEDSDDEDHGDGKGGDVGKSKKKRKNKKKKSKKGKMGKDQMDGEPENMENGPVRKE</sequence>
<feature type="region of interest" description="Disordered" evidence="1">
    <location>
        <begin position="177"/>
        <end position="235"/>
    </location>
</feature>
<dbReference type="EMBL" id="CP144064">
    <property type="protein sequence ID" value="WWD22784.1"/>
    <property type="molecule type" value="Genomic_DNA"/>
</dbReference>
<feature type="compositionally biased region" description="Acidic residues" evidence="1">
    <location>
        <begin position="121"/>
        <end position="130"/>
    </location>
</feature>
<name>A0A5M6C7P0_9TREE</name>
<organism evidence="2 3">
    <name type="scientific">Kwoniella shandongensis</name>
    <dbReference type="NCBI Taxonomy" id="1734106"/>
    <lineage>
        <taxon>Eukaryota</taxon>
        <taxon>Fungi</taxon>
        <taxon>Dikarya</taxon>
        <taxon>Basidiomycota</taxon>
        <taxon>Agaricomycotina</taxon>
        <taxon>Tremellomycetes</taxon>
        <taxon>Tremellales</taxon>
        <taxon>Cryptococcaceae</taxon>
        <taxon>Kwoniella</taxon>
    </lineage>
</organism>
<dbReference type="KEGG" id="ksn:43587860"/>
<evidence type="ECO:0000313" key="3">
    <source>
        <dbReference type="Proteomes" id="UP000322225"/>
    </source>
</evidence>
<evidence type="ECO:0000256" key="1">
    <source>
        <dbReference type="SAM" id="MobiDB-lite"/>
    </source>
</evidence>
<dbReference type="RefSeq" id="XP_031862147.1">
    <property type="nucleotide sequence ID" value="XM_032003734.1"/>
</dbReference>
<feature type="compositionally biased region" description="Basic and acidic residues" evidence="1">
    <location>
        <begin position="189"/>
        <end position="198"/>
    </location>
</feature>
<feature type="compositionally biased region" description="Basic residues" evidence="1">
    <location>
        <begin position="199"/>
        <end position="214"/>
    </location>
</feature>
<reference evidence="2" key="1">
    <citation type="submission" date="2017-08" db="EMBL/GenBank/DDBJ databases">
        <authorList>
            <person name="Cuomo C."/>
            <person name="Billmyre B."/>
            <person name="Heitman J."/>
        </authorList>
    </citation>
    <scope>NUCLEOTIDE SEQUENCE</scope>
    <source>
        <strain evidence="2">CBS 12478</strain>
    </source>
</reference>
<dbReference type="AlphaFoldDB" id="A0A5M6C7P0"/>
<feature type="region of interest" description="Disordered" evidence="1">
    <location>
        <begin position="111"/>
        <end position="131"/>
    </location>
</feature>